<feature type="chain" id="PRO_5035304189" description="C2 domain-containing protein" evidence="1">
    <location>
        <begin position="24"/>
        <end position="147"/>
    </location>
</feature>
<dbReference type="Proteomes" id="UP000708208">
    <property type="component" value="Unassembled WGS sequence"/>
</dbReference>
<proteinExistence type="predicted"/>
<dbReference type="SMART" id="SM00239">
    <property type="entry name" value="C2"/>
    <property type="match status" value="1"/>
</dbReference>
<sequence length="147" mass="16450">MFQNIYAILALGIFCQLSTSTLAVQNITISFFAADLNGCDDLSKCDAFVELLCVTSLSDGRDCGKTKYIQDDNYPVWPEEFTFSNTTGEVLRRWQIKVLDDDVAFNDVIATVVLPFEEFVKATETQRNHKIDLGGRGSLYVTRVNSS</sequence>
<dbReference type="EMBL" id="CAJVCH010369457">
    <property type="protein sequence ID" value="CAG7816399.1"/>
    <property type="molecule type" value="Genomic_DNA"/>
</dbReference>
<organism evidence="3 4">
    <name type="scientific">Allacma fusca</name>
    <dbReference type="NCBI Taxonomy" id="39272"/>
    <lineage>
        <taxon>Eukaryota</taxon>
        <taxon>Metazoa</taxon>
        <taxon>Ecdysozoa</taxon>
        <taxon>Arthropoda</taxon>
        <taxon>Hexapoda</taxon>
        <taxon>Collembola</taxon>
        <taxon>Symphypleona</taxon>
        <taxon>Sminthuridae</taxon>
        <taxon>Allacma</taxon>
    </lineage>
</organism>
<name>A0A8J2KNL5_9HEXA</name>
<dbReference type="AlphaFoldDB" id="A0A8J2KNL5"/>
<keyword evidence="1" id="KW-0732">Signal</keyword>
<evidence type="ECO:0000313" key="3">
    <source>
        <dbReference type="EMBL" id="CAG7816399.1"/>
    </source>
</evidence>
<keyword evidence="4" id="KW-1185">Reference proteome</keyword>
<evidence type="ECO:0000259" key="2">
    <source>
        <dbReference type="PROSITE" id="PS50004"/>
    </source>
</evidence>
<comment type="caution">
    <text evidence="3">The sequence shown here is derived from an EMBL/GenBank/DDBJ whole genome shotgun (WGS) entry which is preliminary data.</text>
</comment>
<evidence type="ECO:0000256" key="1">
    <source>
        <dbReference type="SAM" id="SignalP"/>
    </source>
</evidence>
<accession>A0A8J2KNL5</accession>
<dbReference type="PROSITE" id="PS50004">
    <property type="entry name" value="C2"/>
    <property type="match status" value="1"/>
</dbReference>
<dbReference type="OrthoDB" id="73919at2759"/>
<dbReference type="InterPro" id="IPR000008">
    <property type="entry name" value="C2_dom"/>
</dbReference>
<gene>
    <name evidence="3" type="ORF">AFUS01_LOCUS27022</name>
</gene>
<dbReference type="Pfam" id="PF00168">
    <property type="entry name" value="C2"/>
    <property type="match status" value="1"/>
</dbReference>
<feature type="signal peptide" evidence="1">
    <location>
        <begin position="1"/>
        <end position="23"/>
    </location>
</feature>
<protein>
    <recommendedName>
        <fullName evidence="2">C2 domain-containing protein</fullName>
    </recommendedName>
</protein>
<dbReference type="CDD" id="cd00030">
    <property type="entry name" value="C2"/>
    <property type="match status" value="1"/>
</dbReference>
<reference evidence="3" key="1">
    <citation type="submission" date="2021-06" db="EMBL/GenBank/DDBJ databases">
        <authorList>
            <person name="Hodson N. C."/>
            <person name="Mongue J. A."/>
            <person name="Jaron S. K."/>
        </authorList>
    </citation>
    <scope>NUCLEOTIDE SEQUENCE</scope>
</reference>
<feature type="domain" description="C2" evidence="2">
    <location>
        <begin position="1"/>
        <end position="129"/>
    </location>
</feature>
<evidence type="ECO:0000313" key="4">
    <source>
        <dbReference type="Proteomes" id="UP000708208"/>
    </source>
</evidence>